<dbReference type="PROSITE" id="PS00154">
    <property type="entry name" value="ATPASE_E1_E2"/>
    <property type="match status" value="1"/>
</dbReference>
<dbReference type="SFLD" id="SFLDF00027">
    <property type="entry name" value="p-type_atpase"/>
    <property type="match status" value="1"/>
</dbReference>
<keyword evidence="4 11" id="KW-0812">Transmembrane</keyword>
<sequence length="781" mass="84897">MSIKRESHPIVGMHCAACKILIEKTVTGTPGVKKAVVNYAAEKLNVEYEEAETSIETIKNAVSDAGSYKLVTNDTSNPDHKNQTHNHAEMLKEEEYKKLKRNIVIAGIGTVPFLLMMLWPLIQKATGVHMIEEILGTITINRNGYEILNSNVLQFLIASIVLFISGNEIYKSALTSLKIKSTNMDTLISLGTFTAWAFSTYVTFFPEAFSSVSQKNETYFEAAVFIIFFILLGRLLESRAKRQTNTAVKSLLQLQAKAALVIRDGIELEIPVEQVIVGDIIIVKPGQKIPVDGELIEGNSSIDESMITGESIPVEKNAGDPVIGSTINKSGSFKFKATKVGSETMLSQIIKMVEDAQASEAPIQKLADKISGVFVPIVIVIAITAFLFWLFLAPVLGIISPENNVFQFAIYVATTVLIIACPCALGLATPTAVMVGTGNAARRGILIKNAEALETAYKITHIIFDKTGTITKGSPTLQNFKKYNSDNYEGSFVEDAIYSVEKNSHHPLADAVVAYLKDKENVNELSVSNFEDIPGHGIYAEIDNHKIFIGNSKLMQSKNVNLSEEIEKEAELLRKMGHTTSYVAIDSLPVAIFSISDTIKDKAYEDIAKIRSLGIKTIMITGDNKVTAEAVAKEVGIDEVISEVLPGDKAKKIIELQNQNPKYVVAMVGDGINDAPALAQANIGIAMGTGTDVAIETGDVVLVKGSLAKVYETLEVSKNTLKVIKQNLFWAFGYNIIGIPVAGGVLYPFFRILLSPIIASAAMAFSSISVVGNSLRLKFLD</sequence>
<feature type="transmembrane region" description="Helical" evidence="11">
    <location>
        <begin position="373"/>
        <end position="399"/>
    </location>
</feature>
<keyword evidence="7 11" id="KW-0067">ATP-binding</keyword>
<feature type="domain" description="HMA" evidence="12">
    <location>
        <begin position="4"/>
        <end position="70"/>
    </location>
</feature>
<dbReference type="InterPro" id="IPR006121">
    <property type="entry name" value="HMA_dom"/>
</dbReference>
<dbReference type="Gene3D" id="2.70.150.10">
    <property type="entry name" value="Calcium-transporting ATPase, cytoplasmic transduction domain A"/>
    <property type="match status" value="1"/>
</dbReference>
<evidence type="ECO:0000256" key="9">
    <source>
        <dbReference type="ARBA" id="ARBA00022989"/>
    </source>
</evidence>
<dbReference type="CDD" id="cd00371">
    <property type="entry name" value="HMA"/>
    <property type="match status" value="1"/>
</dbReference>
<dbReference type="SUPFAM" id="SSF81653">
    <property type="entry name" value="Calcium ATPase, transduction domain A"/>
    <property type="match status" value="1"/>
</dbReference>
<comment type="similarity">
    <text evidence="2 11">Belongs to the cation transport ATPase (P-type) (TC 3.A.3) family. Type IB subfamily.</text>
</comment>
<dbReference type="GO" id="GO:0055070">
    <property type="term" value="P:copper ion homeostasis"/>
    <property type="evidence" value="ECO:0007669"/>
    <property type="project" value="TreeGrafter"/>
</dbReference>
<dbReference type="PROSITE" id="PS01047">
    <property type="entry name" value="HMA_1"/>
    <property type="match status" value="1"/>
</dbReference>
<dbReference type="NCBIfam" id="TIGR01494">
    <property type="entry name" value="ATPase_P-type"/>
    <property type="match status" value="1"/>
</dbReference>
<reference evidence="13 14" key="1">
    <citation type="journal article" date="2017" name="ISME J.">
        <title>Energy and carbon metabolisms in a deep terrestrial subsurface fluid microbial community.</title>
        <authorList>
            <person name="Momper L."/>
            <person name="Jungbluth S.P."/>
            <person name="Lee M.D."/>
            <person name="Amend J.P."/>
        </authorList>
    </citation>
    <scope>NUCLEOTIDE SEQUENCE [LARGE SCALE GENOMIC DNA]</scope>
    <source>
        <strain evidence="13">SURF_46</strain>
    </source>
</reference>
<dbReference type="NCBIfam" id="TIGR01511">
    <property type="entry name" value="ATPase-IB1_Cu"/>
    <property type="match status" value="1"/>
</dbReference>
<dbReference type="InterPro" id="IPR018303">
    <property type="entry name" value="ATPase_P-typ_P_site"/>
</dbReference>
<dbReference type="InterPro" id="IPR023299">
    <property type="entry name" value="ATPase_P-typ_cyto_dom_N"/>
</dbReference>
<keyword evidence="9 11" id="KW-1133">Transmembrane helix</keyword>
<dbReference type="InterPro" id="IPR023298">
    <property type="entry name" value="ATPase_P-typ_TM_dom_sf"/>
</dbReference>
<dbReference type="FunFam" id="2.70.150.10:FF:000020">
    <property type="entry name" value="Copper-exporting P-type ATPase A"/>
    <property type="match status" value="1"/>
</dbReference>
<feature type="transmembrane region" description="Helical" evidence="11">
    <location>
        <begin position="218"/>
        <end position="236"/>
    </location>
</feature>
<dbReference type="CDD" id="cd02094">
    <property type="entry name" value="P-type_ATPase_Cu-like"/>
    <property type="match status" value="1"/>
</dbReference>
<evidence type="ECO:0000256" key="4">
    <source>
        <dbReference type="ARBA" id="ARBA00022692"/>
    </source>
</evidence>
<evidence type="ECO:0000313" key="13">
    <source>
        <dbReference type="EMBL" id="RJR28341.1"/>
    </source>
</evidence>
<dbReference type="InterPro" id="IPR036412">
    <property type="entry name" value="HAD-like_sf"/>
</dbReference>
<dbReference type="PRINTS" id="PR00119">
    <property type="entry name" value="CATATPASE"/>
</dbReference>
<dbReference type="PRINTS" id="PR00943">
    <property type="entry name" value="CUATPASE"/>
</dbReference>
<accession>A0A3A4ZGV9</accession>
<dbReference type="SFLD" id="SFLDS00003">
    <property type="entry name" value="Haloacid_Dehalogenase"/>
    <property type="match status" value="1"/>
</dbReference>
<keyword evidence="8" id="KW-1278">Translocase</keyword>
<dbReference type="NCBIfam" id="TIGR01525">
    <property type="entry name" value="ATPase-IB_hvy"/>
    <property type="match status" value="1"/>
</dbReference>
<dbReference type="InterPro" id="IPR023214">
    <property type="entry name" value="HAD_sf"/>
</dbReference>
<dbReference type="PANTHER" id="PTHR43520:SF8">
    <property type="entry name" value="P-TYPE CU(+) TRANSPORTER"/>
    <property type="match status" value="1"/>
</dbReference>
<feature type="transmembrane region" description="Helical" evidence="11">
    <location>
        <begin position="728"/>
        <end position="747"/>
    </location>
</feature>
<dbReference type="Pfam" id="PF00702">
    <property type="entry name" value="Hydrolase"/>
    <property type="match status" value="1"/>
</dbReference>
<proteinExistence type="inferred from homology"/>
<dbReference type="AlphaFoldDB" id="A0A3A4ZGV9"/>
<dbReference type="EMBL" id="QZJF01000001">
    <property type="protein sequence ID" value="RJR28341.1"/>
    <property type="molecule type" value="Genomic_DNA"/>
</dbReference>
<name>A0A3A4ZGV9_UNCKA</name>
<evidence type="ECO:0000256" key="6">
    <source>
        <dbReference type="ARBA" id="ARBA00022741"/>
    </source>
</evidence>
<dbReference type="GO" id="GO:0005886">
    <property type="term" value="C:plasma membrane"/>
    <property type="evidence" value="ECO:0007669"/>
    <property type="project" value="UniProtKB-SubCell"/>
</dbReference>
<dbReference type="SUPFAM" id="SSF56784">
    <property type="entry name" value="HAD-like"/>
    <property type="match status" value="1"/>
</dbReference>
<keyword evidence="6 11" id="KW-0547">Nucleotide-binding</keyword>
<evidence type="ECO:0000256" key="7">
    <source>
        <dbReference type="ARBA" id="ARBA00022840"/>
    </source>
</evidence>
<dbReference type="GO" id="GO:0005524">
    <property type="term" value="F:ATP binding"/>
    <property type="evidence" value="ECO:0007669"/>
    <property type="project" value="UniProtKB-UniRule"/>
</dbReference>
<gene>
    <name evidence="13" type="ORF">C4561_00050</name>
</gene>
<dbReference type="InterPro" id="IPR027256">
    <property type="entry name" value="P-typ_ATPase_IB"/>
</dbReference>
<feature type="transmembrane region" description="Helical" evidence="11">
    <location>
        <begin position="102"/>
        <end position="122"/>
    </location>
</feature>
<dbReference type="PANTHER" id="PTHR43520">
    <property type="entry name" value="ATP7, ISOFORM B"/>
    <property type="match status" value="1"/>
</dbReference>
<organism evidence="13 14">
    <name type="scientific">candidate division WWE3 bacterium</name>
    <dbReference type="NCBI Taxonomy" id="2053526"/>
    <lineage>
        <taxon>Bacteria</taxon>
        <taxon>Katanobacteria</taxon>
    </lineage>
</organism>
<dbReference type="InterPro" id="IPR059000">
    <property type="entry name" value="ATPase_P-type_domA"/>
</dbReference>
<feature type="transmembrane region" description="Helical" evidence="11">
    <location>
        <begin position="187"/>
        <end position="206"/>
    </location>
</feature>
<keyword evidence="10 11" id="KW-0472">Membrane</keyword>
<dbReference type="InterPro" id="IPR036163">
    <property type="entry name" value="HMA_dom_sf"/>
</dbReference>
<evidence type="ECO:0000313" key="14">
    <source>
        <dbReference type="Proteomes" id="UP000265540"/>
    </source>
</evidence>
<keyword evidence="3 11" id="KW-1003">Cell membrane</keyword>
<comment type="subcellular location">
    <subcellularLocation>
        <location evidence="1">Cell membrane</location>
        <topology evidence="1">Multi-pass membrane protein</topology>
    </subcellularLocation>
</comment>
<dbReference type="Gene3D" id="3.40.1110.10">
    <property type="entry name" value="Calcium-transporting ATPase, cytoplasmic domain N"/>
    <property type="match status" value="2"/>
</dbReference>
<evidence type="ECO:0000256" key="2">
    <source>
        <dbReference type="ARBA" id="ARBA00006024"/>
    </source>
</evidence>
<evidence type="ECO:0000256" key="11">
    <source>
        <dbReference type="RuleBase" id="RU362081"/>
    </source>
</evidence>
<evidence type="ECO:0000256" key="8">
    <source>
        <dbReference type="ARBA" id="ARBA00022967"/>
    </source>
</evidence>
<dbReference type="Gene3D" id="3.40.50.1000">
    <property type="entry name" value="HAD superfamily/HAD-like"/>
    <property type="match status" value="1"/>
</dbReference>
<dbReference type="InterPro" id="IPR008250">
    <property type="entry name" value="ATPase_P-typ_transduc_dom_A_sf"/>
</dbReference>
<dbReference type="PROSITE" id="PS01229">
    <property type="entry name" value="COF_2"/>
    <property type="match status" value="1"/>
</dbReference>
<feature type="transmembrane region" description="Helical" evidence="11">
    <location>
        <begin position="753"/>
        <end position="775"/>
    </location>
</feature>
<dbReference type="SUPFAM" id="SSF81665">
    <property type="entry name" value="Calcium ATPase, transmembrane domain M"/>
    <property type="match status" value="1"/>
</dbReference>
<feature type="transmembrane region" description="Helical" evidence="11">
    <location>
        <begin position="405"/>
        <end position="428"/>
    </location>
</feature>
<keyword evidence="5 11" id="KW-0479">Metal-binding</keyword>
<dbReference type="InterPro" id="IPR044492">
    <property type="entry name" value="P_typ_ATPase_HD_dom"/>
</dbReference>
<evidence type="ECO:0000259" key="12">
    <source>
        <dbReference type="PROSITE" id="PS50846"/>
    </source>
</evidence>
<comment type="caution">
    <text evidence="13">The sequence shown here is derived from an EMBL/GenBank/DDBJ whole genome shotgun (WGS) entry which is preliminary data.</text>
</comment>
<dbReference type="GO" id="GO:0043682">
    <property type="term" value="F:P-type divalent copper transporter activity"/>
    <property type="evidence" value="ECO:0007669"/>
    <property type="project" value="TreeGrafter"/>
</dbReference>
<evidence type="ECO:0000256" key="10">
    <source>
        <dbReference type="ARBA" id="ARBA00023136"/>
    </source>
</evidence>
<feature type="transmembrane region" description="Helical" evidence="11">
    <location>
        <begin position="147"/>
        <end position="166"/>
    </location>
</feature>
<dbReference type="Proteomes" id="UP000265540">
    <property type="component" value="Unassembled WGS sequence"/>
</dbReference>
<dbReference type="GO" id="GO:0016887">
    <property type="term" value="F:ATP hydrolysis activity"/>
    <property type="evidence" value="ECO:0007669"/>
    <property type="project" value="InterPro"/>
</dbReference>
<evidence type="ECO:0000256" key="5">
    <source>
        <dbReference type="ARBA" id="ARBA00022723"/>
    </source>
</evidence>
<dbReference type="InterPro" id="IPR017969">
    <property type="entry name" value="Heavy-metal-associated_CS"/>
</dbReference>
<evidence type="ECO:0000256" key="1">
    <source>
        <dbReference type="ARBA" id="ARBA00004651"/>
    </source>
</evidence>
<dbReference type="Pfam" id="PF00122">
    <property type="entry name" value="E1-E2_ATPase"/>
    <property type="match status" value="1"/>
</dbReference>
<dbReference type="SUPFAM" id="SSF55008">
    <property type="entry name" value="HMA, heavy metal-associated domain"/>
    <property type="match status" value="1"/>
</dbReference>
<dbReference type="Gene3D" id="3.30.70.100">
    <property type="match status" value="1"/>
</dbReference>
<dbReference type="Pfam" id="PF00403">
    <property type="entry name" value="HMA"/>
    <property type="match status" value="1"/>
</dbReference>
<dbReference type="InterPro" id="IPR001757">
    <property type="entry name" value="P_typ_ATPase"/>
</dbReference>
<dbReference type="GO" id="GO:0005507">
    <property type="term" value="F:copper ion binding"/>
    <property type="evidence" value="ECO:0007669"/>
    <property type="project" value="TreeGrafter"/>
</dbReference>
<protein>
    <submittedName>
        <fullName evidence="13">Copper-translocating P-type ATPase</fullName>
    </submittedName>
</protein>
<dbReference type="SFLD" id="SFLDG00002">
    <property type="entry name" value="C1.7:_P-type_atpase_like"/>
    <property type="match status" value="1"/>
</dbReference>
<evidence type="ECO:0000256" key="3">
    <source>
        <dbReference type="ARBA" id="ARBA00022475"/>
    </source>
</evidence>
<dbReference type="PROSITE" id="PS50846">
    <property type="entry name" value="HMA_2"/>
    <property type="match status" value="1"/>
</dbReference>